<dbReference type="EMBL" id="UYRU01044985">
    <property type="protein sequence ID" value="VDK88294.1"/>
    <property type="molecule type" value="Genomic_DNA"/>
</dbReference>
<evidence type="ECO:0000256" key="1">
    <source>
        <dbReference type="SAM" id="MobiDB-lite"/>
    </source>
</evidence>
<feature type="compositionally biased region" description="Basic and acidic residues" evidence="1">
    <location>
        <begin position="214"/>
        <end position="223"/>
    </location>
</feature>
<dbReference type="AlphaFoldDB" id="A0A3P6VE13"/>
<dbReference type="InterPro" id="IPR038765">
    <property type="entry name" value="Papain-like_cys_pep_sf"/>
</dbReference>
<evidence type="ECO:0000313" key="3">
    <source>
        <dbReference type="Proteomes" id="UP000281553"/>
    </source>
</evidence>
<dbReference type="Proteomes" id="UP000281553">
    <property type="component" value="Unassembled WGS sequence"/>
</dbReference>
<keyword evidence="3" id="KW-1185">Reference proteome</keyword>
<accession>A0A3P6VE13</accession>
<proteinExistence type="predicted"/>
<reference evidence="2 3" key="1">
    <citation type="submission" date="2018-11" db="EMBL/GenBank/DDBJ databases">
        <authorList>
            <consortium name="Pathogen Informatics"/>
        </authorList>
    </citation>
    <scope>NUCLEOTIDE SEQUENCE [LARGE SCALE GENOMIC DNA]</scope>
</reference>
<gene>
    <name evidence="2" type="ORF">DILT_LOCUS4186</name>
</gene>
<feature type="region of interest" description="Disordered" evidence="1">
    <location>
        <begin position="203"/>
        <end position="231"/>
    </location>
</feature>
<name>A0A3P6VE13_DIBLA</name>
<sequence length="243" mass="26499">MMTVSMPSTAYYSSDAKNSYAPIAAGQTALMEQRSVGQSVMKNSLLHRPLDANSYGSQSPSIPSASLSAAIASSLSLGENHQGLSRLEDVPLELLSRNISFHRSPSAPLDVLIKSRIEKMPNSLVLVNNSKTENEAVCPNLRVYQQEDAHEYLLGILSKMEDGVLAAYGKMPRATMDTNVIRRIFGGTTRSEGGVHVEFCDSATEDGNSSQSDEQIRIKKLSSDDEDDSAEFASLRTPAWRRL</sequence>
<dbReference type="SUPFAM" id="SSF54001">
    <property type="entry name" value="Cysteine proteinases"/>
    <property type="match status" value="1"/>
</dbReference>
<organism evidence="2 3">
    <name type="scientific">Dibothriocephalus latus</name>
    <name type="common">Fish tapeworm</name>
    <name type="synonym">Diphyllobothrium latum</name>
    <dbReference type="NCBI Taxonomy" id="60516"/>
    <lineage>
        <taxon>Eukaryota</taxon>
        <taxon>Metazoa</taxon>
        <taxon>Spiralia</taxon>
        <taxon>Lophotrochozoa</taxon>
        <taxon>Platyhelminthes</taxon>
        <taxon>Cestoda</taxon>
        <taxon>Eucestoda</taxon>
        <taxon>Diphyllobothriidea</taxon>
        <taxon>Diphyllobothriidae</taxon>
        <taxon>Dibothriocephalus</taxon>
    </lineage>
</organism>
<dbReference type="OrthoDB" id="6284778at2759"/>
<protein>
    <submittedName>
        <fullName evidence="2">Uncharacterized protein</fullName>
    </submittedName>
</protein>
<evidence type="ECO:0000313" key="2">
    <source>
        <dbReference type="EMBL" id="VDK88294.1"/>
    </source>
</evidence>